<feature type="active site" description="Charge relay system" evidence="6 7">
    <location>
        <position position="561"/>
    </location>
</feature>
<dbReference type="FunFam" id="3.40.50.200:FF:000006">
    <property type="entry name" value="Subtilisin-like protease SBT1.5"/>
    <property type="match status" value="1"/>
</dbReference>
<dbReference type="AlphaFoldDB" id="A0ABC8SC23"/>
<dbReference type="PRINTS" id="PR00723">
    <property type="entry name" value="SUBTILISIN"/>
</dbReference>
<feature type="domain" description="Peptidase S8/S53" evidence="9">
    <location>
        <begin position="135"/>
        <end position="620"/>
    </location>
</feature>
<dbReference type="InterPro" id="IPR015500">
    <property type="entry name" value="Peptidase_S8_subtilisin-rel"/>
</dbReference>
<dbReference type="Pfam" id="PF02225">
    <property type="entry name" value="PA"/>
    <property type="match status" value="1"/>
</dbReference>
<comment type="caution">
    <text evidence="13">The sequence shown here is derived from an EMBL/GenBank/DDBJ whole genome shotgun (WGS) entry which is preliminary data.</text>
</comment>
<accession>A0ABC8SC23</accession>
<dbReference type="Pfam" id="PF05922">
    <property type="entry name" value="Inhibitor_I9"/>
    <property type="match status" value="1"/>
</dbReference>
<dbReference type="Proteomes" id="UP001642360">
    <property type="component" value="Unassembled WGS sequence"/>
</dbReference>
<evidence type="ECO:0000256" key="6">
    <source>
        <dbReference type="PIRSR" id="PIRSR615500-1"/>
    </source>
</evidence>
<dbReference type="InterPro" id="IPR037045">
    <property type="entry name" value="S8pro/Inhibitor_I9_sf"/>
</dbReference>
<evidence type="ECO:0000256" key="5">
    <source>
        <dbReference type="ARBA" id="ARBA00022825"/>
    </source>
</evidence>
<keyword evidence="5 7" id="KW-0720">Serine protease</keyword>
<dbReference type="InterPro" id="IPR045051">
    <property type="entry name" value="SBT"/>
</dbReference>
<dbReference type="PROSITE" id="PS51892">
    <property type="entry name" value="SUBTILASE"/>
    <property type="match status" value="1"/>
</dbReference>
<dbReference type="InterPro" id="IPR000209">
    <property type="entry name" value="Peptidase_S8/S53_dom"/>
</dbReference>
<feature type="domain" description="Subtilisin-like protease fibronectin type-III" evidence="12">
    <location>
        <begin position="668"/>
        <end position="768"/>
    </location>
</feature>
<keyword evidence="3 8" id="KW-0732">Signal</keyword>
<gene>
    <name evidence="13" type="ORF">ILEXP_LOCUS23052</name>
</gene>
<evidence type="ECO:0000313" key="13">
    <source>
        <dbReference type="EMBL" id="CAK9154702.1"/>
    </source>
</evidence>
<dbReference type="EMBL" id="CAUOFW020002569">
    <property type="protein sequence ID" value="CAK9154702.1"/>
    <property type="molecule type" value="Genomic_DNA"/>
</dbReference>
<evidence type="ECO:0000256" key="7">
    <source>
        <dbReference type="PROSITE-ProRule" id="PRU01240"/>
    </source>
</evidence>
<feature type="chain" id="PRO_5044804402" description="Subtilisin-like protease SBT5.6" evidence="8">
    <location>
        <begin position="22"/>
        <end position="771"/>
    </location>
</feature>
<dbReference type="PROSITE" id="PS00138">
    <property type="entry name" value="SUBTILASE_SER"/>
    <property type="match status" value="1"/>
</dbReference>
<name>A0ABC8SC23_9AQUA</name>
<evidence type="ECO:0000313" key="14">
    <source>
        <dbReference type="Proteomes" id="UP001642360"/>
    </source>
</evidence>
<proteinExistence type="inferred from homology"/>
<dbReference type="CDD" id="cd02120">
    <property type="entry name" value="PA_subtilisin_like"/>
    <property type="match status" value="1"/>
</dbReference>
<dbReference type="GO" id="GO:0004252">
    <property type="term" value="F:serine-type endopeptidase activity"/>
    <property type="evidence" value="ECO:0007669"/>
    <property type="project" value="UniProtKB-UniRule"/>
</dbReference>
<feature type="domain" description="Inhibitor I9" evidence="11">
    <location>
        <begin position="23"/>
        <end position="98"/>
    </location>
</feature>
<dbReference type="Gene3D" id="2.60.40.2310">
    <property type="match status" value="1"/>
</dbReference>
<keyword evidence="2 7" id="KW-0645">Protease</keyword>
<keyword evidence="4 7" id="KW-0378">Hydrolase</keyword>
<dbReference type="InterPro" id="IPR003137">
    <property type="entry name" value="PA_domain"/>
</dbReference>
<dbReference type="PANTHER" id="PTHR10795">
    <property type="entry name" value="PROPROTEIN CONVERTASE SUBTILISIN/KEXIN"/>
    <property type="match status" value="1"/>
</dbReference>
<dbReference type="CDD" id="cd04852">
    <property type="entry name" value="Peptidases_S8_3"/>
    <property type="match status" value="1"/>
</dbReference>
<feature type="signal peptide" evidence="8">
    <location>
        <begin position="1"/>
        <end position="21"/>
    </location>
</feature>
<dbReference type="PROSITE" id="PS51257">
    <property type="entry name" value="PROKAR_LIPOPROTEIN"/>
    <property type="match status" value="1"/>
</dbReference>
<feature type="domain" description="PA" evidence="10">
    <location>
        <begin position="384"/>
        <end position="473"/>
    </location>
</feature>
<dbReference type="SUPFAM" id="SSF52743">
    <property type="entry name" value="Subtilisin-like"/>
    <property type="match status" value="1"/>
</dbReference>
<dbReference type="InterPro" id="IPR041469">
    <property type="entry name" value="Subtilisin-like_FN3"/>
</dbReference>
<feature type="active site" description="Charge relay system" evidence="6 7">
    <location>
        <position position="144"/>
    </location>
</feature>
<organism evidence="13 14">
    <name type="scientific">Ilex paraguariensis</name>
    <name type="common">yerba mate</name>
    <dbReference type="NCBI Taxonomy" id="185542"/>
    <lineage>
        <taxon>Eukaryota</taxon>
        <taxon>Viridiplantae</taxon>
        <taxon>Streptophyta</taxon>
        <taxon>Embryophyta</taxon>
        <taxon>Tracheophyta</taxon>
        <taxon>Spermatophyta</taxon>
        <taxon>Magnoliopsida</taxon>
        <taxon>eudicotyledons</taxon>
        <taxon>Gunneridae</taxon>
        <taxon>Pentapetalae</taxon>
        <taxon>asterids</taxon>
        <taxon>campanulids</taxon>
        <taxon>Aquifoliales</taxon>
        <taxon>Aquifoliaceae</taxon>
        <taxon>Ilex</taxon>
    </lineage>
</organism>
<evidence type="ECO:0008006" key="15">
    <source>
        <dbReference type="Google" id="ProtNLM"/>
    </source>
</evidence>
<evidence type="ECO:0000256" key="4">
    <source>
        <dbReference type="ARBA" id="ARBA00022801"/>
    </source>
</evidence>
<dbReference type="Gene3D" id="3.50.30.30">
    <property type="match status" value="1"/>
</dbReference>
<dbReference type="InterPro" id="IPR023828">
    <property type="entry name" value="Peptidase_S8_Ser-AS"/>
</dbReference>
<dbReference type="GO" id="GO:0006508">
    <property type="term" value="P:proteolysis"/>
    <property type="evidence" value="ECO:0007669"/>
    <property type="project" value="UniProtKB-KW"/>
</dbReference>
<evidence type="ECO:0000259" key="11">
    <source>
        <dbReference type="Pfam" id="PF05922"/>
    </source>
</evidence>
<evidence type="ECO:0000256" key="2">
    <source>
        <dbReference type="ARBA" id="ARBA00022670"/>
    </source>
</evidence>
<sequence length="771" mass="83327">MKNSIFSLLLLLPLLASCVERQVYIVHFREHSEEKTLHEIEETHHSYLFSVKKTEEEARASLLYSYKHSINGFAALLTTDEASKLSEMEEVVSVYQSDPKKYSLQTTRSWEFVGLQEGIHTKLKKEDLLLRARYGQDVIVGVLDSGLWPESKSFSDEGMGPIPKSWKGVCQTGQAFTLSNCNKKVIGARYYLKGYEAIYGPLNTTLDCRSPRDWDGHGSHTSSIVGGQRVPNVSFIGGFARGTASGGAPLARLAMYKACWAIPYQGKELGNTCFEEDLLAAIDDAVADGVHVLSISVVTSTPYPYDQDGIAKAALQSIKKEIVVACSAGNLGPVLETLSNPAPWMITVAASSVDRAFVASVMLGNGEEIEGHTLTTYKLKRKMYPLVYAAQVVNPDVPKNAAGQCLPGSLSPEKTKGKIVMCLRGQGTRIGKGEEVKRAGGSGFILGNNPANGAEIQDDTHVLPATDVNSDNAIKILEYINSAKNPMGYITPARTKIHYKPAPFMASFSSRGPSTISPGILKPDITAPGLNILAAWSEASSPTKKASDHRVVQYNLDSGTSMSCPHVAAAAALIKSIHPHWSSAAIRSALMTSATMTNNKGRLITDALGNPADPFQFGSGHFRPTMAADPGLVYDASYTDYLLFLCGSRLDTMDPSFKCPKNPPSPNNLNYPSLSIPKLNGIVTVERTVTNVGGPKSVYFASVKPPLGFSVKVSPPILVFNKVGEKKKFTITVEATSESASTIGKDEYAFGWYTWTDGIHHVRSPMAVSLA</sequence>
<dbReference type="FunFam" id="3.50.30.30:FF:000005">
    <property type="entry name" value="subtilisin-like protease SBT1.5"/>
    <property type="match status" value="1"/>
</dbReference>
<protein>
    <recommendedName>
        <fullName evidence="15">Subtilisin-like protease SBT5.6</fullName>
    </recommendedName>
</protein>
<evidence type="ECO:0000256" key="1">
    <source>
        <dbReference type="ARBA" id="ARBA00011073"/>
    </source>
</evidence>
<dbReference type="InterPro" id="IPR010259">
    <property type="entry name" value="S8pro/Inhibitor_I9"/>
</dbReference>
<evidence type="ECO:0000259" key="9">
    <source>
        <dbReference type="Pfam" id="PF00082"/>
    </source>
</evidence>
<dbReference type="InterPro" id="IPR034197">
    <property type="entry name" value="Peptidases_S8_3"/>
</dbReference>
<evidence type="ECO:0000256" key="3">
    <source>
        <dbReference type="ARBA" id="ARBA00022729"/>
    </source>
</evidence>
<dbReference type="Pfam" id="PF17766">
    <property type="entry name" value="fn3_6"/>
    <property type="match status" value="1"/>
</dbReference>
<feature type="active site" description="Charge relay system" evidence="6 7">
    <location>
        <position position="217"/>
    </location>
</feature>
<reference evidence="13 14" key="1">
    <citation type="submission" date="2024-02" db="EMBL/GenBank/DDBJ databases">
        <authorList>
            <person name="Vignale AGUSTIN F."/>
            <person name="Sosa J E."/>
            <person name="Modenutti C."/>
        </authorList>
    </citation>
    <scope>NUCLEOTIDE SEQUENCE [LARGE SCALE GENOMIC DNA]</scope>
</reference>
<evidence type="ECO:0000256" key="8">
    <source>
        <dbReference type="SAM" id="SignalP"/>
    </source>
</evidence>
<keyword evidence="14" id="KW-1185">Reference proteome</keyword>
<evidence type="ECO:0000259" key="12">
    <source>
        <dbReference type="Pfam" id="PF17766"/>
    </source>
</evidence>
<dbReference type="Gene3D" id="3.30.70.80">
    <property type="entry name" value="Peptidase S8 propeptide/proteinase inhibitor I9"/>
    <property type="match status" value="1"/>
</dbReference>
<dbReference type="Gene3D" id="3.40.50.200">
    <property type="entry name" value="Peptidase S8/S53 domain"/>
    <property type="match status" value="1"/>
</dbReference>
<dbReference type="InterPro" id="IPR036852">
    <property type="entry name" value="Peptidase_S8/S53_dom_sf"/>
</dbReference>
<comment type="similarity">
    <text evidence="1 7">Belongs to the peptidase S8 family.</text>
</comment>
<dbReference type="Pfam" id="PF00082">
    <property type="entry name" value="Peptidase_S8"/>
    <property type="match status" value="1"/>
</dbReference>
<evidence type="ECO:0000259" key="10">
    <source>
        <dbReference type="Pfam" id="PF02225"/>
    </source>
</evidence>